<dbReference type="Pfam" id="PF24859">
    <property type="entry name" value="FdhE_central"/>
    <property type="match status" value="1"/>
</dbReference>
<dbReference type="PATRIC" id="fig|1094489.3.peg.1331"/>
<evidence type="ECO:0000313" key="5">
    <source>
        <dbReference type="EMBL" id="AGF74948.1"/>
    </source>
</evidence>
<dbReference type="RefSeq" id="WP_015398452.1">
    <property type="nucleotide sequence ID" value="NC_020300.1"/>
</dbReference>
<dbReference type="GO" id="GO:0051604">
    <property type="term" value="P:protein maturation"/>
    <property type="evidence" value="ECO:0007669"/>
    <property type="project" value="TreeGrafter"/>
</dbReference>
<evidence type="ECO:0000313" key="6">
    <source>
        <dbReference type="Proteomes" id="UP000011729"/>
    </source>
</evidence>
<gene>
    <name evidence="5" type="primary">fdhE</name>
    <name evidence="5" type="ordered locus">BAnh1_10800</name>
</gene>
<dbReference type="Proteomes" id="UP000011729">
    <property type="component" value="Chromosome"/>
</dbReference>
<sequence>MKRTLPFVELPNAKTLFAKRAQRFTDLAIINLTKEDLPFFANFCDAQQQSAIKFKDFAFPLYRFGTPSSPPFNRSKLLFLGFYESVVEDFLKQMSTCILPTTKREALAYAQQQKDQWRPWGHDLLNHTLPQQQPTYYYLFIAGVLQIIYSLTASQLIPHTLIPQKNNLCPACGGTHSASVIATSHGSNEEARFCSCLYCGTLWRYAQARCTFCASAQSTSSYNIGKSSGNILAETCDACKRYCIQLNQHKEPSLNVFADDIDTLTLDCLPHTLPHFKHGNFNPFLKGNP</sequence>
<organism evidence="5 6">
    <name type="scientific">Bartonella australis (strain Aust/NH1)</name>
    <dbReference type="NCBI Taxonomy" id="1094489"/>
    <lineage>
        <taxon>Bacteria</taxon>
        <taxon>Pseudomonadati</taxon>
        <taxon>Pseudomonadota</taxon>
        <taxon>Alphaproteobacteria</taxon>
        <taxon>Hyphomicrobiales</taxon>
        <taxon>Bartonellaceae</taxon>
        <taxon>Bartonella</taxon>
    </lineage>
</organism>
<dbReference type="SUPFAM" id="SSF144020">
    <property type="entry name" value="FdhE-like"/>
    <property type="match status" value="1"/>
</dbReference>
<reference evidence="5 6" key="1">
    <citation type="journal article" date="2013" name="PLoS Genet.">
        <title>A gene transfer agent and a dynamic repertoire of secretion systems hold the keys to the explosive radiation of the emerging pathogen Bartonella.</title>
        <authorList>
            <person name="Guy L."/>
            <person name="Nystedt B."/>
            <person name="Toft C."/>
            <person name="Zaremba-Niedzwiedzka K."/>
            <person name="Berglund E.C."/>
            <person name="Granberg F."/>
            <person name="Naslund K."/>
            <person name="Eriksson A.S."/>
            <person name="Andersson S.G."/>
        </authorList>
    </citation>
    <scope>NUCLEOTIDE SEQUENCE [LARGE SCALE GENOMIC DNA]</scope>
    <source>
        <strain evidence="5 6">Aust/NH1</strain>
    </source>
</reference>
<protein>
    <submittedName>
        <fullName evidence="5">Formate dehydrogenase accessory protein FdhE</fullName>
    </submittedName>
</protein>
<dbReference type="Pfam" id="PF04216">
    <property type="entry name" value="FdhE_N"/>
    <property type="match status" value="1"/>
</dbReference>
<dbReference type="AlphaFoldDB" id="M1NUK3"/>
<feature type="domain" description="FdhE N-terminal" evidence="2">
    <location>
        <begin position="6"/>
        <end position="163"/>
    </location>
</feature>
<feature type="domain" description="FdhE C-terminal" evidence="4">
    <location>
        <begin position="209"/>
        <end position="285"/>
    </location>
</feature>
<evidence type="ECO:0000259" key="2">
    <source>
        <dbReference type="Pfam" id="PF04216"/>
    </source>
</evidence>
<name>M1NUK3_BARAA</name>
<dbReference type="HOGENOM" id="CLU_055275_0_0_5"/>
<keyword evidence="1" id="KW-0963">Cytoplasm</keyword>
<dbReference type="InterPro" id="IPR056774">
    <property type="entry name" value="FdhE_N"/>
</dbReference>
<dbReference type="eggNOG" id="COG3058">
    <property type="taxonomic scope" value="Bacteria"/>
</dbReference>
<dbReference type="Pfam" id="PF24860">
    <property type="entry name" value="FdhE_C"/>
    <property type="match status" value="1"/>
</dbReference>
<dbReference type="EMBL" id="CP003123">
    <property type="protein sequence ID" value="AGF74948.1"/>
    <property type="molecule type" value="Genomic_DNA"/>
</dbReference>
<evidence type="ECO:0000256" key="1">
    <source>
        <dbReference type="ARBA" id="ARBA00022490"/>
    </source>
</evidence>
<dbReference type="InterPro" id="IPR056797">
    <property type="entry name" value="FdhE_central"/>
</dbReference>
<dbReference type="OrthoDB" id="9794151at2"/>
<dbReference type="GO" id="GO:0008199">
    <property type="term" value="F:ferric iron binding"/>
    <property type="evidence" value="ECO:0007669"/>
    <property type="project" value="TreeGrafter"/>
</dbReference>
<dbReference type="STRING" id="1094489.BAnh1_10800"/>
<evidence type="ECO:0000259" key="3">
    <source>
        <dbReference type="Pfam" id="PF24859"/>
    </source>
</evidence>
<dbReference type="InterPro" id="IPR006452">
    <property type="entry name" value="Formate_DH_accessory"/>
</dbReference>
<dbReference type="GO" id="GO:0005829">
    <property type="term" value="C:cytosol"/>
    <property type="evidence" value="ECO:0007669"/>
    <property type="project" value="TreeGrafter"/>
</dbReference>
<keyword evidence="6" id="KW-1185">Reference proteome</keyword>
<evidence type="ECO:0000259" key="4">
    <source>
        <dbReference type="Pfam" id="PF24860"/>
    </source>
</evidence>
<dbReference type="Gene3D" id="3.90.1670.10">
    <property type="entry name" value="FdhE-like domain"/>
    <property type="match status" value="1"/>
</dbReference>
<dbReference type="InterPro" id="IPR056796">
    <property type="entry name" value="FdhE_C"/>
</dbReference>
<accession>M1NUK3</accession>
<feature type="domain" description="FdhE central" evidence="3">
    <location>
        <begin position="168"/>
        <end position="205"/>
    </location>
</feature>
<dbReference type="PANTHER" id="PTHR37689:SF1">
    <property type="entry name" value="PROTEIN FDHE"/>
    <property type="match status" value="1"/>
</dbReference>
<dbReference type="InterPro" id="IPR024064">
    <property type="entry name" value="FdhE-like_sf"/>
</dbReference>
<dbReference type="KEGG" id="baus:BAnh1_10800"/>
<dbReference type="CDD" id="cd16341">
    <property type="entry name" value="FdhE"/>
    <property type="match status" value="1"/>
</dbReference>
<proteinExistence type="predicted"/>
<dbReference type="PANTHER" id="PTHR37689">
    <property type="entry name" value="PROTEIN FDHE"/>
    <property type="match status" value="1"/>
</dbReference>